<dbReference type="AlphaFoldDB" id="A0AAR5P0R5"/>
<feature type="region of interest" description="Disordered" evidence="1">
    <location>
        <begin position="77"/>
        <end position="96"/>
    </location>
</feature>
<reference evidence="2" key="2">
    <citation type="submission" date="2024-08" db="UniProtKB">
        <authorList>
            <consortium name="EnsemblMetazoa"/>
        </authorList>
    </citation>
    <scope>IDENTIFICATION</scope>
</reference>
<accession>A0AAR5P0R5</accession>
<protein>
    <submittedName>
        <fullName evidence="2">Uncharacterized protein</fullName>
    </submittedName>
</protein>
<dbReference type="RefSeq" id="XP_019754660.1">
    <property type="nucleotide sequence ID" value="XM_019899101.2"/>
</dbReference>
<keyword evidence="3" id="KW-1185">Reference proteome</keyword>
<proteinExistence type="predicted"/>
<reference evidence="3" key="1">
    <citation type="journal article" date="2013" name="Genome Biol.">
        <title>Draft genome of the mountain pine beetle, Dendroctonus ponderosae Hopkins, a major forest pest.</title>
        <authorList>
            <person name="Keeling C.I."/>
            <person name="Yuen M.M."/>
            <person name="Liao N.Y."/>
            <person name="Docking T.R."/>
            <person name="Chan S.K."/>
            <person name="Taylor G.A."/>
            <person name="Palmquist D.L."/>
            <person name="Jackman S.D."/>
            <person name="Nguyen A."/>
            <person name="Li M."/>
            <person name="Henderson H."/>
            <person name="Janes J.K."/>
            <person name="Zhao Y."/>
            <person name="Pandoh P."/>
            <person name="Moore R."/>
            <person name="Sperling F.A."/>
            <person name="Huber D.P."/>
            <person name="Birol I."/>
            <person name="Jones S.J."/>
            <person name="Bohlmann J."/>
        </authorList>
    </citation>
    <scope>NUCLEOTIDE SEQUENCE</scope>
</reference>
<sequence>MRSKHEIPNKTDYMKAYTFNLIETERTNCELENERNVGKIDGAFYRNFSWQIMGKQRERHLSQTDANDLVEAKRHEALSGSTPLSNETQHEKSRCQEAKNDVLIESRTDFMGTAPKKYVSTCYFKPRTVPAWYTECILIHIGSTKRIYDEKIWFKQKLQPYYWTEKMTTTVNFPPTKAHFSDLTIPVRAEDVHFMSLEAQQIAV</sequence>
<evidence type="ECO:0000313" key="2">
    <source>
        <dbReference type="EnsemblMetazoa" id="XP_019754660.1"/>
    </source>
</evidence>
<dbReference type="KEGG" id="dpa:109533709"/>
<dbReference type="GeneID" id="109533709"/>
<evidence type="ECO:0000313" key="3">
    <source>
        <dbReference type="Proteomes" id="UP000019118"/>
    </source>
</evidence>
<dbReference type="EnsemblMetazoa" id="XM_019899101.1">
    <property type="protein sequence ID" value="XP_019754660.1"/>
    <property type="gene ID" value="LOC109533709"/>
</dbReference>
<dbReference type="Proteomes" id="UP000019118">
    <property type="component" value="Unassembled WGS sequence"/>
</dbReference>
<name>A0AAR5P0R5_DENPD</name>
<evidence type="ECO:0000256" key="1">
    <source>
        <dbReference type="SAM" id="MobiDB-lite"/>
    </source>
</evidence>
<organism evidence="2 3">
    <name type="scientific">Dendroctonus ponderosae</name>
    <name type="common">Mountain pine beetle</name>
    <dbReference type="NCBI Taxonomy" id="77166"/>
    <lineage>
        <taxon>Eukaryota</taxon>
        <taxon>Metazoa</taxon>
        <taxon>Ecdysozoa</taxon>
        <taxon>Arthropoda</taxon>
        <taxon>Hexapoda</taxon>
        <taxon>Insecta</taxon>
        <taxon>Pterygota</taxon>
        <taxon>Neoptera</taxon>
        <taxon>Endopterygota</taxon>
        <taxon>Coleoptera</taxon>
        <taxon>Polyphaga</taxon>
        <taxon>Cucujiformia</taxon>
        <taxon>Curculionidae</taxon>
        <taxon>Scolytinae</taxon>
        <taxon>Dendroctonus</taxon>
    </lineage>
</organism>